<protein>
    <recommendedName>
        <fullName evidence="8">Transmembrane protein</fullName>
    </recommendedName>
</protein>
<reference evidence="4 5" key="1">
    <citation type="journal article" date="2018" name="J. Invertebr. Pathol.">
        <title>New genotyping method for the causative agent of crayfish plague (Aphanomyces astaci) based on whole genome data.</title>
        <authorList>
            <person name="Minardi D."/>
            <person name="Studholme D.J."/>
            <person name="van der Giezen M."/>
            <person name="Pretto T."/>
            <person name="Oidtmann B."/>
        </authorList>
    </citation>
    <scope>NUCLEOTIDE SEQUENCE [LARGE SCALE GENOMIC DNA]</scope>
    <source>
        <strain evidence="4 5">KB13</strain>
    </source>
</reference>
<reference evidence="6 7" key="2">
    <citation type="submission" date="2018-08" db="EMBL/GenBank/DDBJ databases">
        <title>Aphanomyces genome sequencing and annotation.</title>
        <authorList>
            <person name="Minardi D."/>
            <person name="Oidtmann B."/>
            <person name="Van Der Giezen M."/>
            <person name="Studholme D.J."/>
        </authorList>
    </citation>
    <scope>NUCLEOTIDE SEQUENCE [LARGE SCALE GENOMIC DNA]</scope>
    <source>
        <strain evidence="3 6">Da</strain>
        <strain evidence="2 7">Sv</strain>
    </source>
</reference>
<dbReference type="VEuPathDB" id="FungiDB:H257_03968"/>
<evidence type="ECO:0000313" key="4">
    <source>
        <dbReference type="EMBL" id="RLO06986.1"/>
    </source>
</evidence>
<gene>
    <name evidence="4" type="ORF">DYB28_012739</name>
    <name evidence="2" type="ORF">DYB35_002278</name>
    <name evidence="3" type="ORF">DYB37_004584</name>
</gene>
<evidence type="ECO:0008006" key="8">
    <source>
        <dbReference type="Google" id="ProtNLM"/>
    </source>
</evidence>
<evidence type="ECO:0000256" key="1">
    <source>
        <dbReference type="SAM" id="Phobius"/>
    </source>
</evidence>
<feature type="transmembrane region" description="Helical" evidence="1">
    <location>
        <begin position="34"/>
        <end position="54"/>
    </location>
</feature>
<dbReference type="AlphaFoldDB" id="A0A3L6VE72"/>
<feature type="transmembrane region" description="Helical" evidence="1">
    <location>
        <begin position="202"/>
        <end position="221"/>
    </location>
</feature>
<comment type="caution">
    <text evidence="2">The sequence shown here is derived from an EMBL/GenBank/DDBJ whole genome shotgun (WGS) entry which is preliminary data.</text>
</comment>
<dbReference type="Proteomes" id="UP000285712">
    <property type="component" value="Unassembled WGS sequence"/>
</dbReference>
<name>A0A3L6VE72_APHAT</name>
<keyword evidence="1" id="KW-0472">Membrane</keyword>
<dbReference type="Proteomes" id="UP000275652">
    <property type="component" value="Unassembled WGS sequence"/>
</dbReference>
<dbReference type="EMBL" id="QUTG01000915">
    <property type="protein sequence ID" value="RHZ00900.1"/>
    <property type="molecule type" value="Genomic_DNA"/>
</dbReference>
<dbReference type="EMBL" id="QUTI01024127">
    <property type="protein sequence ID" value="RLO06986.1"/>
    <property type="molecule type" value="Genomic_DNA"/>
</dbReference>
<evidence type="ECO:0000313" key="2">
    <source>
        <dbReference type="EMBL" id="RHZ00900.1"/>
    </source>
</evidence>
<dbReference type="Proteomes" id="UP000285430">
    <property type="component" value="Unassembled WGS sequence"/>
</dbReference>
<evidence type="ECO:0000313" key="3">
    <source>
        <dbReference type="EMBL" id="RHZ17838.1"/>
    </source>
</evidence>
<keyword evidence="1" id="KW-0812">Transmembrane</keyword>
<proteinExistence type="predicted"/>
<feature type="transmembrane region" description="Helical" evidence="1">
    <location>
        <begin position="162"/>
        <end position="182"/>
    </location>
</feature>
<dbReference type="EMBL" id="QUTH01003692">
    <property type="protein sequence ID" value="RHZ17838.1"/>
    <property type="molecule type" value="Genomic_DNA"/>
</dbReference>
<keyword evidence="1" id="KW-1133">Transmembrane helix</keyword>
<sequence>MGGVATSLQVAPSMPTHHHAQLIPNTYISVLETLFGFIYLVRSVVCSFVYLGILSPYVANDMWWPSFNATGAHTFVADLVNDKMSLNRLGPVDLFGVGAVVEKSYAATSTYIDVRPSYARQLLLPILNDTIDGAQWVTSMKTHQWLSIQDEVVNVAVYTRVLLQYVTCLLGGVAALACVYIVASRGNVEMWNMLQFNRVAGLVWIGHPLLLLRGVVAIALLSTDTLDLQRIGGLTKVSSTPTPWLATLVSSGEFGWFVYILNDVFSLFTGDATASYGWKHPAMVWGIAAVWGLASPVRYCATLDRVCTVQSVDFAATCTSASIQIGWFSRFCGLLGISVVCGGVCFAFDRYTLHMTTTTHSSGQWRVNGVYFLDRASAVITGLVCVQVGHKLYVVDVKKWRAFAMDMTGFRQDVDAMPSKHLFARAIPLVE</sequence>
<organism evidence="2 7">
    <name type="scientific">Aphanomyces astaci</name>
    <name type="common">Crayfish plague agent</name>
    <dbReference type="NCBI Taxonomy" id="112090"/>
    <lineage>
        <taxon>Eukaryota</taxon>
        <taxon>Sar</taxon>
        <taxon>Stramenopiles</taxon>
        <taxon>Oomycota</taxon>
        <taxon>Saprolegniomycetes</taxon>
        <taxon>Saprolegniales</taxon>
        <taxon>Verrucalvaceae</taxon>
        <taxon>Aphanomyces</taxon>
    </lineage>
</organism>
<evidence type="ECO:0000313" key="6">
    <source>
        <dbReference type="Proteomes" id="UP000285430"/>
    </source>
</evidence>
<evidence type="ECO:0000313" key="5">
    <source>
        <dbReference type="Proteomes" id="UP000275652"/>
    </source>
</evidence>
<accession>A0A3L6VE72</accession>
<evidence type="ECO:0000313" key="7">
    <source>
        <dbReference type="Proteomes" id="UP000285712"/>
    </source>
</evidence>